<dbReference type="EMBL" id="JAHFXF010000762">
    <property type="protein sequence ID" value="KAG9682831.1"/>
    <property type="molecule type" value="Genomic_DNA"/>
</dbReference>
<evidence type="ECO:0000313" key="2">
    <source>
        <dbReference type="Proteomes" id="UP000779574"/>
    </source>
</evidence>
<reference evidence="1" key="2">
    <citation type="submission" date="2021-08" db="EMBL/GenBank/DDBJ databases">
        <authorList>
            <person name="Gostincar C."/>
            <person name="Sun X."/>
            <person name="Song Z."/>
            <person name="Gunde-Cimerman N."/>
        </authorList>
    </citation>
    <scope>NUCLEOTIDE SEQUENCE</scope>
    <source>
        <strain evidence="1">EXF-9911</strain>
    </source>
</reference>
<dbReference type="AlphaFoldDB" id="A0A9P8J1F6"/>
<accession>A0A9P8J1F6</accession>
<protein>
    <submittedName>
        <fullName evidence="1">Uncharacterized protein</fullName>
    </submittedName>
</protein>
<evidence type="ECO:0000313" key="1">
    <source>
        <dbReference type="EMBL" id="KAG9682831.1"/>
    </source>
</evidence>
<gene>
    <name evidence="1" type="ORF">KCU76_g13535</name>
</gene>
<feature type="non-terminal residue" evidence="1">
    <location>
        <position position="156"/>
    </location>
</feature>
<reference evidence="1" key="1">
    <citation type="journal article" date="2021" name="J Fungi (Basel)">
        <title>Virulence traits and population genomics of the black yeast Aureobasidium melanogenum.</title>
        <authorList>
            <person name="Cernosa A."/>
            <person name="Sun X."/>
            <person name="Gostincar C."/>
            <person name="Fang C."/>
            <person name="Gunde-Cimerman N."/>
            <person name="Song Z."/>
        </authorList>
    </citation>
    <scope>NUCLEOTIDE SEQUENCE</scope>
    <source>
        <strain evidence="1">EXF-9911</strain>
    </source>
</reference>
<dbReference type="Proteomes" id="UP000779574">
    <property type="component" value="Unassembled WGS sequence"/>
</dbReference>
<proteinExistence type="predicted"/>
<comment type="caution">
    <text evidence="1">The sequence shown here is derived from an EMBL/GenBank/DDBJ whole genome shotgun (WGS) entry which is preliminary data.</text>
</comment>
<organism evidence="1 2">
    <name type="scientific">Aureobasidium melanogenum</name>
    <name type="common">Aureobasidium pullulans var. melanogenum</name>
    <dbReference type="NCBI Taxonomy" id="46634"/>
    <lineage>
        <taxon>Eukaryota</taxon>
        <taxon>Fungi</taxon>
        <taxon>Dikarya</taxon>
        <taxon>Ascomycota</taxon>
        <taxon>Pezizomycotina</taxon>
        <taxon>Dothideomycetes</taxon>
        <taxon>Dothideomycetidae</taxon>
        <taxon>Dothideales</taxon>
        <taxon>Saccotheciaceae</taxon>
        <taxon>Aureobasidium</taxon>
    </lineage>
</organism>
<name>A0A9P8J1F6_AURME</name>
<sequence length="156" mass="17536">MPLITNSISRSPYLCLPISHDDFLLLHLLTLRHKAKNSTNKPISKSDAQKIYAQYAKNIDIRFLQVNFSGSVGQPMDVHGDKKSVKSGKHNITCHCVSMRTSDGKNKVWVYRGPGTKYVQDIFEVPEGTEEETLKIMLERATGLDAEGNKVETKMD</sequence>
<dbReference type="OrthoDB" id="3853763at2759"/>